<keyword evidence="8" id="KW-0503">Monooxygenase</keyword>
<dbReference type="PANTHER" id="PTHR24286">
    <property type="entry name" value="CYTOCHROME P450 26"/>
    <property type="match status" value="1"/>
</dbReference>
<comment type="similarity">
    <text evidence="3">Belongs to the cytochrome P450 family.</text>
</comment>
<dbReference type="InterPro" id="IPR036396">
    <property type="entry name" value="Cyt_P450_sf"/>
</dbReference>
<evidence type="ECO:0000313" key="10">
    <source>
        <dbReference type="Proteomes" id="UP001652660"/>
    </source>
</evidence>
<evidence type="ECO:0000256" key="5">
    <source>
        <dbReference type="ARBA" id="ARBA00022723"/>
    </source>
</evidence>
<dbReference type="GO" id="GO:0020037">
    <property type="term" value="F:heme binding"/>
    <property type="evidence" value="ECO:0007669"/>
    <property type="project" value="InterPro"/>
</dbReference>
<dbReference type="GeneID" id="113690654"/>
<dbReference type="Gene3D" id="1.10.630.10">
    <property type="entry name" value="Cytochrome P450"/>
    <property type="match status" value="1"/>
</dbReference>
<gene>
    <name evidence="11" type="primary">LOC113690654</name>
</gene>
<keyword evidence="9" id="KW-0472">Membrane</keyword>
<dbReference type="Proteomes" id="UP001652660">
    <property type="component" value="Chromosome 5c"/>
</dbReference>
<comment type="cofactor">
    <cofactor evidence="1">
        <name>heme</name>
        <dbReference type="ChEBI" id="CHEBI:30413"/>
    </cofactor>
</comment>
<evidence type="ECO:0000256" key="7">
    <source>
        <dbReference type="ARBA" id="ARBA00023004"/>
    </source>
</evidence>
<dbReference type="GO" id="GO:0004497">
    <property type="term" value="F:monooxygenase activity"/>
    <property type="evidence" value="ECO:0007669"/>
    <property type="project" value="UniProtKB-KW"/>
</dbReference>
<keyword evidence="4" id="KW-0349">Heme</keyword>
<evidence type="ECO:0000313" key="11">
    <source>
        <dbReference type="RefSeq" id="XP_027064451.1"/>
    </source>
</evidence>
<evidence type="ECO:0000256" key="9">
    <source>
        <dbReference type="ARBA" id="ARBA00023136"/>
    </source>
</evidence>
<comment type="subcellular location">
    <subcellularLocation>
        <location evidence="2">Membrane</location>
    </subcellularLocation>
</comment>
<reference evidence="10" key="1">
    <citation type="journal article" date="2025" name="Foods">
        <title>Unveiling the Microbial Signatures of Arabica Coffee Cherries: Insights into Ripeness Specific Diversity, Functional Traits, and Implications for Quality and Safety.</title>
        <authorList>
            <consortium name="RefSeq"/>
            <person name="Tenea G.N."/>
            <person name="Cifuentes V."/>
            <person name="Reyes P."/>
            <person name="Cevallos-Vallejos M."/>
        </authorList>
    </citation>
    <scope>NUCLEOTIDE SEQUENCE [LARGE SCALE GENOMIC DNA]</scope>
</reference>
<dbReference type="GO" id="GO:0016125">
    <property type="term" value="P:sterol metabolic process"/>
    <property type="evidence" value="ECO:0007669"/>
    <property type="project" value="TreeGrafter"/>
</dbReference>
<keyword evidence="7" id="KW-0408">Iron</keyword>
<dbReference type="OrthoDB" id="1372046at2759"/>
<dbReference type="GO" id="GO:0005506">
    <property type="term" value="F:iron ion binding"/>
    <property type="evidence" value="ECO:0007669"/>
    <property type="project" value="InterPro"/>
</dbReference>
<evidence type="ECO:0000256" key="8">
    <source>
        <dbReference type="ARBA" id="ARBA00023033"/>
    </source>
</evidence>
<keyword evidence="6" id="KW-0560">Oxidoreductase</keyword>
<evidence type="ECO:0000256" key="6">
    <source>
        <dbReference type="ARBA" id="ARBA00023002"/>
    </source>
</evidence>
<protein>
    <submittedName>
        <fullName evidence="11">Dammarenediol 12-hydroxylase-like</fullName>
    </submittedName>
</protein>
<evidence type="ECO:0000256" key="4">
    <source>
        <dbReference type="ARBA" id="ARBA00022617"/>
    </source>
</evidence>
<sequence>MAILSSAEGNKFLFTNEGKLVQRWLPSATDKFFPKSDGNGNNEHLKTVRKLYSVILKGHGLRENVEFMDEMMKQHLQSDWENKVQVTADDMATWLAISADTNTYRLSRTVFGRGIKASKLMHRAVEAMVRQRKIDLFEETNLYSKKDFMSRMLLATDDNGHFFSETDIASHLVSLVQG</sequence>
<keyword evidence="10" id="KW-1185">Reference proteome</keyword>
<dbReference type="RefSeq" id="XP_027064451.1">
    <property type="nucleotide sequence ID" value="XM_027208650.1"/>
</dbReference>
<keyword evidence="5" id="KW-0479">Metal-binding</keyword>
<dbReference type="GO" id="GO:0016705">
    <property type="term" value="F:oxidoreductase activity, acting on paired donors, with incorporation or reduction of molecular oxygen"/>
    <property type="evidence" value="ECO:0007669"/>
    <property type="project" value="InterPro"/>
</dbReference>
<evidence type="ECO:0000256" key="2">
    <source>
        <dbReference type="ARBA" id="ARBA00004370"/>
    </source>
</evidence>
<evidence type="ECO:0000256" key="3">
    <source>
        <dbReference type="ARBA" id="ARBA00010617"/>
    </source>
</evidence>
<dbReference type="GO" id="GO:0016020">
    <property type="term" value="C:membrane"/>
    <property type="evidence" value="ECO:0007669"/>
    <property type="project" value="UniProtKB-SubCell"/>
</dbReference>
<dbReference type="SUPFAM" id="SSF48264">
    <property type="entry name" value="Cytochrome P450"/>
    <property type="match status" value="1"/>
</dbReference>
<dbReference type="AlphaFoldDB" id="A0A6P6SF71"/>
<name>A0A6P6SF71_COFAR</name>
<accession>A0A6P6SF71</accession>
<organism evidence="10 11">
    <name type="scientific">Coffea arabica</name>
    <name type="common">Arabian coffee</name>
    <dbReference type="NCBI Taxonomy" id="13443"/>
    <lineage>
        <taxon>Eukaryota</taxon>
        <taxon>Viridiplantae</taxon>
        <taxon>Streptophyta</taxon>
        <taxon>Embryophyta</taxon>
        <taxon>Tracheophyta</taxon>
        <taxon>Spermatophyta</taxon>
        <taxon>Magnoliopsida</taxon>
        <taxon>eudicotyledons</taxon>
        <taxon>Gunneridae</taxon>
        <taxon>Pentapetalae</taxon>
        <taxon>asterids</taxon>
        <taxon>lamiids</taxon>
        <taxon>Gentianales</taxon>
        <taxon>Rubiaceae</taxon>
        <taxon>Ixoroideae</taxon>
        <taxon>Gardenieae complex</taxon>
        <taxon>Bertiereae - Coffeeae clade</taxon>
        <taxon>Coffeeae</taxon>
        <taxon>Coffea</taxon>
    </lineage>
</organism>
<evidence type="ECO:0000256" key="1">
    <source>
        <dbReference type="ARBA" id="ARBA00001971"/>
    </source>
</evidence>
<reference evidence="11" key="2">
    <citation type="submission" date="2025-08" db="UniProtKB">
        <authorList>
            <consortium name="RefSeq"/>
        </authorList>
    </citation>
    <scope>IDENTIFICATION</scope>
    <source>
        <tissue evidence="11">Leaves</tissue>
    </source>
</reference>
<proteinExistence type="inferred from homology"/>
<dbReference type="PANTHER" id="PTHR24286:SF349">
    <property type="entry name" value="CYTOCHROME P450 716A1-RELATED"/>
    <property type="match status" value="1"/>
</dbReference>